<feature type="domain" description="Flavodoxin-like" evidence="2">
    <location>
        <begin position="5"/>
        <end position="192"/>
    </location>
</feature>
<dbReference type="InterPro" id="IPR029039">
    <property type="entry name" value="Flavoprotein-like_sf"/>
</dbReference>
<dbReference type="GO" id="GO:0009055">
    <property type="term" value="F:electron transfer activity"/>
    <property type="evidence" value="ECO:0007669"/>
    <property type="project" value="InterPro"/>
</dbReference>
<dbReference type="InterPro" id="IPR001226">
    <property type="entry name" value="Flavodoxin_CS"/>
</dbReference>
<evidence type="ECO:0000313" key="4">
    <source>
        <dbReference type="Proteomes" id="UP001165083"/>
    </source>
</evidence>
<comment type="similarity">
    <text evidence="1">Belongs to the WrbA family.</text>
</comment>
<evidence type="ECO:0000313" key="3">
    <source>
        <dbReference type="EMBL" id="GMF65505.1"/>
    </source>
</evidence>
<dbReference type="PROSITE" id="PS00201">
    <property type="entry name" value="FLAVODOXIN"/>
    <property type="match status" value="1"/>
</dbReference>
<dbReference type="NCBIfam" id="TIGR01755">
    <property type="entry name" value="flav_wrbA"/>
    <property type="match status" value="1"/>
</dbReference>
<accession>A0A9W7D8V8</accession>
<dbReference type="GO" id="GO:0016020">
    <property type="term" value="C:membrane"/>
    <property type="evidence" value="ECO:0007669"/>
    <property type="project" value="TreeGrafter"/>
</dbReference>
<gene>
    <name evidence="3" type="ORF">Plil01_001815900</name>
</gene>
<reference evidence="3" key="1">
    <citation type="submission" date="2023-04" db="EMBL/GenBank/DDBJ databases">
        <title>Phytophthora lilii NBRC 32176.</title>
        <authorList>
            <person name="Ichikawa N."/>
            <person name="Sato H."/>
            <person name="Tonouchi N."/>
        </authorList>
    </citation>
    <scope>NUCLEOTIDE SEQUENCE</scope>
    <source>
        <strain evidence="3">NBRC 32176</strain>
    </source>
</reference>
<dbReference type="InterPro" id="IPR008254">
    <property type="entry name" value="Flavodoxin/NO_synth"/>
</dbReference>
<sequence>MTTNVAIIYYSTYGHTATLAESIKEGVDSVPGVKDTIYQIAETLPQEVLTKTHSQPKRDYPVATPDTLKEADGILFGFPTPFGVFPKQAKTLMDATGQLWFGGALVGKPAGTFFSTSLLGAGQETTALATVTFLVSHGMTYVPLGYRTKELFNVDEAHGGSPWGAGVISGPQSDRQPSKLERSIAVTQGTSFAEVTKKLTA</sequence>
<dbReference type="Pfam" id="PF03358">
    <property type="entry name" value="FMN_red"/>
    <property type="match status" value="1"/>
</dbReference>
<dbReference type="EMBL" id="BSXW01012474">
    <property type="protein sequence ID" value="GMF65505.1"/>
    <property type="molecule type" value="Genomic_DNA"/>
</dbReference>
<dbReference type="GO" id="GO:0003955">
    <property type="term" value="F:NAD(P)H dehydrogenase (quinone) activity"/>
    <property type="evidence" value="ECO:0007669"/>
    <property type="project" value="InterPro"/>
</dbReference>
<dbReference type="PANTHER" id="PTHR30546">
    <property type="entry name" value="FLAVODOXIN-RELATED PROTEIN WRBA-RELATED"/>
    <property type="match status" value="1"/>
</dbReference>
<comment type="caution">
    <text evidence="3">The sequence shown here is derived from an EMBL/GenBank/DDBJ whole genome shotgun (WGS) entry which is preliminary data.</text>
</comment>
<dbReference type="SUPFAM" id="SSF52218">
    <property type="entry name" value="Flavoproteins"/>
    <property type="match status" value="1"/>
</dbReference>
<dbReference type="NCBIfam" id="NF002999">
    <property type="entry name" value="PRK03767.1"/>
    <property type="match status" value="1"/>
</dbReference>
<dbReference type="OrthoDB" id="100120at2759"/>
<dbReference type="Gene3D" id="3.40.50.360">
    <property type="match status" value="1"/>
</dbReference>
<dbReference type="InterPro" id="IPR010089">
    <property type="entry name" value="Flavoprotein_WrbA-like"/>
</dbReference>
<protein>
    <submittedName>
        <fullName evidence="3">Unnamed protein product</fullName>
    </submittedName>
</protein>
<evidence type="ECO:0000256" key="1">
    <source>
        <dbReference type="ARBA" id="ARBA00006961"/>
    </source>
</evidence>
<dbReference type="Proteomes" id="UP001165083">
    <property type="component" value="Unassembled WGS sequence"/>
</dbReference>
<dbReference type="AlphaFoldDB" id="A0A9W7D8V8"/>
<dbReference type="FunFam" id="3.40.50.360:FF:000001">
    <property type="entry name" value="NAD(P)H dehydrogenase (Quinone) FQR1-like"/>
    <property type="match status" value="1"/>
</dbReference>
<evidence type="ECO:0000259" key="2">
    <source>
        <dbReference type="PROSITE" id="PS50902"/>
    </source>
</evidence>
<dbReference type="PROSITE" id="PS50902">
    <property type="entry name" value="FLAVODOXIN_LIKE"/>
    <property type="match status" value="1"/>
</dbReference>
<proteinExistence type="inferred from homology"/>
<organism evidence="3 4">
    <name type="scientific">Phytophthora lilii</name>
    <dbReference type="NCBI Taxonomy" id="2077276"/>
    <lineage>
        <taxon>Eukaryota</taxon>
        <taxon>Sar</taxon>
        <taxon>Stramenopiles</taxon>
        <taxon>Oomycota</taxon>
        <taxon>Peronosporomycetes</taxon>
        <taxon>Peronosporales</taxon>
        <taxon>Peronosporaceae</taxon>
        <taxon>Phytophthora</taxon>
    </lineage>
</organism>
<dbReference type="GO" id="GO:0010181">
    <property type="term" value="F:FMN binding"/>
    <property type="evidence" value="ECO:0007669"/>
    <property type="project" value="InterPro"/>
</dbReference>
<name>A0A9W7D8V8_9STRA</name>
<dbReference type="InterPro" id="IPR005025">
    <property type="entry name" value="FMN_Rdtase-like_dom"/>
</dbReference>
<keyword evidence="4" id="KW-1185">Reference proteome</keyword>
<dbReference type="PANTHER" id="PTHR30546:SF23">
    <property type="entry name" value="FLAVOPROTEIN-LIKE PROTEIN YCP4-RELATED"/>
    <property type="match status" value="1"/>
</dbReference>